<dbReference type="SMART" id="SM01065">
    <property type="entry name" value="CBM_2"/>
    <property type="match status" value="1"/>
</dbReference>
<feature type="domain" description="CBM20" evidence="1">
    <location>
        <begin position="1"/>
        <end position="101"/>
    </location>
</feature>
<dbReference type="GO" id="GO:2001070">
    <property type="term" value="F:starch binding"/>
    <property type="evidence" value="ECO:0007669"/>
    <property type="project" value="InterPro"/>
</dbReference>
<evidence type="ECO:0000313" key="3">
    <source>
        <dbReference type="Proteomes" id="UP000324800"/>
    </source>
</evidence>
<protein>
    <submittedName>
        <fullName evidence="2">4-alpha-glucanotransferase</fullName>
    </submittedName>
</protein>
<dbReference type="GO" id="GO:0016740">
    <property type="term" value="F:transferase activity"/>
    <property type="evidence" value="ECO:0007669"/>
    <property type="project" value="UniProtKB-KW"/>
</dbReference>
<dbReference type="OrthoDB" id="6123450at2759"/>
<accession>A0A5J4V2H5</accession>
<dbReference type="InterPro" id="IPR013783">
    <property type="entry name" value="Ig-like_fold"/>
</dbReference>
<dbReference type="EMBL" id="SNRW01010353">
    <property type="protein sequence ID" value="KAA6376694.1"/>
    <property type="molecule type" value="Genomic_DNA"/>
</dbReference>
<feature type="non-terminal residue" evidence="2">
    <location>
        <position position="350"/>
    </location>
</feature>
<evidence type="ECO:0000259" key="1">
    <source>
        <dbReference type="PROSITE" id="PS51166"/>
    </source>
</evidence>
<organism evidence="2 3">
    <name type="scientific">Streblomastix strix</name>
    <dbReference type="NCBI Taxonomy" id="222440"/>
    <lineage>
        <taxon>Eukaryota</taxon>
        <taxon>Metamonada</taxon>
        <taxon>Preaxostyla</taxon>
        <taxon>Oxymonadida</taxon>
        <taxon>Streblomastigidae</taxon>
        <taxon>Streblomastix</taxon>
    </lineage>
</organism>
<dbReference type="Gene3D" id="2.60.40.10">
    <property type="entry name" value="Immunoglobulins"/>
    <property type="match status" value="1"/>
</dbReference>
<proteinExistence type="predicted"/>
<evidence type="ECO:0000313" key="2">
    <source>
        <dbReference type="EMBL" id="KAA6376694.1"/>
    </source>
</evidence>
<dbReference type="Proteomes" id="UP000324800">
    <property type="component" value="Unassembled WGS sequence"/>
</dbReference>
<dbReference type="CDD" id="cd05467">
    <property type="entry name" value="CBM20"/>
    <property type="match status" value="1"/>
</dbReference>
<dbReference type="AlphaFoldDB" id="A0A5J4V2H5"/>
<comment type="caution">
    <text evidence="2">The sequence shown here is derived from an EMBL/GenBank/DDBJ whole genome shotgun (WGS) entry which is preliminary data.</text>
</comment>
<dbReference type="PANTHER" id="PTHR32518:SF3">
    <property type="entry name" value="4-ALPHA-GLUCANOTRANSFERASE"/>
    <property type="match status" value="1"/>
</dbReference>
<name>A0A5J4V2H5_9EUKA</name>
<dbReference type="Pfam" id="PF00686">
    <property type="entry name" value="CBM_20"/>
    <property type="match status" value="1"/>
</dbReference>
<reference evidence="2 3" key="1">
    <citation type="submission" date="2019-03" db="EMBL/GenBank/DDBJ databases">
        <title>Single cell metagenomics reveals metabolic interactions within the superorganism composed of flagellate Streblomastix strix and complex community of Bacteroidetes bacteria on its surface.</title>
        <authorList>
            <person name="Treitli S.C."/>
            <person name="Kolisko M."/>
            <person name="Husnik F."/>
            <person name="Keeling P."/>
            <person name="Hampl V."/>
        </authorList>
    </citation>
    <scope>NUCLEOTIDE SEQUENCE [LARGE SCALE GENOMIC DNA]</scope>
    <source>
        <strain evidence="2">ST1C</strain>
    </source>
</reference>
<dbReference type="SUPFAM" id="SSF49452">
    <property type="entry name" value="Starch-binding domain-like"/>
    <property type="match status" value="2"/>
</dbReference>
<dbReference type="InterPro" id="IPR013784">
    <property type="entry name" value="Carb-bd-like_fold"/>
</dbReference>
<dbReference type="PANTHER" id="PTHR32518">
    <property type="match status" value="1"/>
</dbReference>
<sequence>MSAGKGVFLFTVPYTNTKWGDNVFISGNLVELGEWEVDRAVRLVCRDGLWFAFVVLDLGVQFEYKYFFRSGDYIRWENESRKRIFNTPPNEIVEIRDLWREAPSFEVDIGQTSLIRDVCQHRSNRALLPKIESPAGTDVSIVFEVPVHMIDPEESVHLIGQSKTKRFWRINESQPLQDGEFPIFKCKRTFEISDLPIQYKFVLSHDKGYECETIELDPNNLAKAPILLDYDAPETLVYVLKDGKPTSIHFQAAVQQKIVKLPPNNYAQVLFIESEPFRYPNRPHFRAAGLVIPIFSLRTEKSLGVGEFTDLPLLARWKTPVECEYCGQIIQLKHYKTHTLFHELEIRQNE</sequence>
<gene>
    <name evidence="2" type="ORF">EZS28_027778</name>
</gene>
<dbReference type="PROSITE" id="PS51166">
    <property type="entry name" value="CBM20"/>
    <property type="match status" value="1"/>
</dbReference>
<keyword evidence="2" id="KW-0808">Transferase</keyword>
<dbReference type="InterPro" id="IPR002044">
    <property type="entry name" value="CBM20"/>
</dbReference>